<dbReference type="AlphaFoldDB" id="A0A0G0Z7P5"/>
<dbReference type="PROSITE" id="PS51186">
    <property type="entry name" value="GNAT"/>
    <property type="match status" value="1"/>
</dbReference>
<gene>
    <name evidence="2" type="ORF">UU65_C0003G0103</name>
</gene>
<dbReference type="CDD" id="cd04301">
    <property type="entry name" value="NAT_SF"/>
    <property type="match status" value="1"/>
</dbReference>
<protein>
    <submittedName>
        <fullName evidence="2">GCN5-related N-acetyltransferase</fullName>
    </submittedName>
</protein>
<evidence type="ECO:0000313" key="3">
    <source>
        <dbReference type="Proteomes" id="UP000033869"/>
    </source>
</evidence>
<dbReference type="InterPro" id="IPR000182">
    <property type="entry name" value="GNAT_dom"/>
</dbReference>
<dbReference type="GO" id="GO:0016747">
    <property type="term" value="F:acyltransferase activity, transferring groups other than amino-acyl groups"/>
    <property type="evidence" value="ECO:0007669"/>
    <property type="project" value="InterPro"/>
</dbReference>
<organism evidence="2 3">
    <name type="scientific">candidate division CPR2 bacterium GW2011_GWC1_41_48</name>
    <dbReference type="NCBI Taxonomy" id="1618344"/>
    <lineage>
        <taxon>Bacteria</taxon>
        <taxon>Bacteria division CPR2</taxon>
    </lineage>
</organism>
<dbReference type="PANTHER" id="PTHR43072">
    <property type="entry name" value="N-ACETYLTRANSFERASE"/>
    <property type="match status" value="1"/>
</dbReference>
<reference evidence="2 3" key="1">
    <citation type="journal article" date="2015" name="Nature">
        <title>rRNA introns, odd ribosomes, and small enigmatic genomes across a large radiation of phyla.</title>
        <authorList>
            <person name="Brown C.T."/>
            <person name="Hug L.A."/>
            <person name="Thomas B.C."/>
            <person name="Sharon I."/>
            <person name="Castelle C.J."/>
            <person name="Singh A."/>
            <person name="Wilkins M.J."/>
            <person name="Williams K.H."/>
            <person name="Banfield J.F."/>
        </authorList>
    </citation>
    <scope>NUCLEOTIDE SEQUENCE [LARGE SCALE GENOMIC DNA]</scope>
</reference>
<dbReference type="SUPFAM" id="SSF55729">
    <property type="entry name" value="Acyl-CoA N-acyltransferases (Nat)"/>
    <property type="match status" value="1"/>
</dbReference>
<accession>A0A0G0Z7P5</accession>
<dbReference type="Pfam" id="PF00583">
    <property type="entry name" value="Acetyltransf_1"/>
    <property type="match status" value="1"/>
</dbReference>
<evidence type="ECO:0000313" key="2">
    <source>
        <dbReference type="EMBL" id="KKS09048.1"/>
    </source>
</evidence>
<name>A0A0G0Z7P5_UNCC2</name>
<dbReference type="Gene3D" id="3.40.630.30">
    <property type="match status" value="1"/>
</dbReference>
<comment type="caution">
    <text evidence="2">The sequence shown here is derived from an EMBL/GenBank/DDBJ whole genome shotgun (WGS) entry which is preliminary data.</text>
</comment>
<dbReference type="InterPro" id="IPR016181">
    <property type="entry name" value="Acyl_CoA_acyltransferase"/>
</dbReference>
<keyword evidence="2" id="KW-0808">Transferase</keyword>
<dbReference type="EMBL" id="LCBL01000003">
    <property type="protein sequence ID" value="KKS09048.1"/>
    <property type="molecule type" value="Genomic_DNA"/>
</dbReference>
<evidence type="ECO:0000259" key="1">
    <source>
        <dbReference type="PROSITE" id="PS51186"/>
    </source>
</evidence>
<feature type="domain" description="N-acetyltransferase" evidence="1">
    <location>
        <begin position="1"/>
        <end position="155"/>
    </location>
</feature>
<dbReference type="Proteomes" id="UP000033869">
    <property type="component" value="Unassembled WGS sequence"/>
</dbReference>
<proteinExistence type="predicted"/>
<sequence>MKIRKATIEDFEGVKRLFVLLFVQHSEYNYGLETDWPGESKGEECIKNFLTNPKHYTLVCEEDNQIVGYLTGSLEESPDYLRSLRIAEINTTFIDERFRNKKIGSELTNRFTIWAKENGANTLIVDVLSENSRGINFYKLNGFNDYRVIIKKDLK</sequence>